<organism evidence="1 2">
    <name type="scientific">Stenotrophomonas beteli</name>
    <dbReference type="NCBI Taxonomy" id="3384461"/>
    <lineage>
        <taxon>Bacteria</taxon>
        <taxon>Pseudomonadati</taxon>
        <taxon>Pseudomonadota</taxon>
        <taxon>Gammaproteobacteria</taxon>
        <taxon>Lysobacterales</taxon>
        <taxon>Lysobacteraceae</taxon>
        <taxon>Stenotrophomonas</taxon>
        <taxon>Stenotrophomonas maltophilia group</taxon>
    </lineage>
</organism>
<dbReference type="AlphaFoldDB" id="A0A0R0BIB9"/>
<dbReference type="RefSeq" id="WP_057495456.1">
    <property type="nucleotide sequence ID" value="NZ_MQYS01000046.1"/>
</dbReference>
<accession>A0A0R0BIB9</accession>
<keyword evidence="2" id="KW-1185">Reference proteome</keyword>
<name>A0A0R0BIB9_9GAMM</name>
<dbReference type="OrthoDB" id="9953400at2"/>
<proteinExistence type="predicted"/>
<evidence type="ECO:0000313" key="2">
    <source>
        <dbReference type="Proteomes" id="UP000051757"/>
    </source>
</evidence>
<protein>
    <submittedName>
        <fullName evidence="1">Uncharacterized protein</fullName>
    </submittedName>
</protein>
<dbReference type="EMBL" id="LLXV01000013">
    <property type="protein sequence ID" value="KRG52696.1"/>
    <property type="molecule type" value="Genomic_DNA"/>
</dbReference>
<evidence type="ECO:0000313" key="1">
    <source>
        <dbReference type="EMBL" id="KRG52696.1"/>
    </source>
</evidence>
<dbReference type="Proteomes" id="UP000051757">
    <property type="component" value="Unassembled WGS sequence"/>
</dbReference>
<comment type="caution">
    <text evidence="1">The sequence shown here is derived from an EMBL/GenBank/DDBJ whole genome shotgun (WGS) entry which is preliminary data.</text>
</comment>
<reference evidence="1 2" key="1">
    <citation type="journal article" date="2016" name="Front. Microbiol.">
        <title>Genome Sequence of Type Strains of Genus Stenotrophomonas.</title>
        <authorList>
            <person name="Patil P.P."/>
            <person name="Midha S."/>
            <person name="Kumar S."/>
            <person name="Patil P.B."/>
        </authorList>
    </citation>
    <scope>NUCLEOTIDE SEQUENCE [LARGE SCALE GENOMIC DNA]</scope>
    <source>
        <strain evidence="1 2">LMG 978</strain>
    </source>
</reference>
<sequence>MSNVLQLIPNNALAVDQHQLAARIREFADRIEAGQFGDVEKVALVVDCAGGVDHRVYGRQCSAAELVGLLEWSKARIIRGDY</sequence>
<gene>
    <name evidence="1" type="ORF">ARC23_04145</name>
</gene>